<name>A0A5B0DW72_9HYPH</name>
<protein>
    <recommendedName>
        <fullName evidence="4">Chitooligosaccharide deacetylase</fullName>
    </recommendedName>
    <alternativeName>
        <fullName evidence="6">Nodulation protein B</fullName>
    </alternativeName>
</protein>
<evidence type="ECO:0000256" key="5">
    <source>
        <dbReference type="ARBA" id="ARBA00022729"/>
    </source>
</evidence>
<dbReference type="PROSITE" id="PS51677">
    <property type="entry name" value="NODB"/>
    <property type="match status" value="1"/>
</dbReference>
<keyword evidence="5" id="KW-0732">Signal</keyword>
<dbReference type="SUPFAM" id="SSF88713">
    <property type="entry name" value="Glycoside hydrolase/deacetylase"/>
    <property type="match status" value="1"/>
</dbReference>
<dbReference type="PANTHER" id="PTHR34216">
    <property type="match status" value="1"/>
</dbReference>
<dbReference type="PANTHER" id="PTHR34216:SF3">
    <property type="entry name" value="POLY-BETA-1,6-N-ACETYL-D-GLUCOSAMINE N-DEACETYLASE"/>
    <property type="match status" value="1"/>
</dbReference>
<organism evidence="8 9">
    <name type="scientific">Aureimonas fodinaquatilis</name>
    <dbReference type="NCBI Taxonomy" id="2565783"/>
    <lineage>
        <taxon>Bacteria</taxon>
        <taxon>Pseudomonadati</taxon>
        <taxon>Pseudomonadota</taxon>
        <taxon>Alphaproteobacteria</taxon>
        <taxon>Hyphomicrobiales</taxon>
        <taxon>Aurantimonadaceae</taxon>
        <taxon>Aureimonas</taxon>
    </lineage>
</organism>
<dbReference type="AlphaFoldDB" id="A0A5B0DW72"/>
<dbReference type="Pfam" id="PF01522">
    <property type="entry name" value="Polysacc_deac_1"/>
    <property type="match status" value="1"/>
</dbReference>
<dbReference type="GO" id="GO:0005576">
    <property type="term" value="C:extracellular region"/>
    <property type="evidence" value="ECO:0007669"/>
    <property type="project" value="UniProtKB-SubCell"/>
</dbReference>
<dbReference type="EMBL" id="VTWH01000002">
    <property type="protein sequence ID" value="KAA0971004.1"/>
    <property type="molecule type" value="Genomic_DNA"/>
</dbReference>
<keyword evidence="9" id="KW-1185">Reference proteome</keyword>
<evidence type="ECO:0000256" key="3">
    <source>
        <dbReference type="ARBA" id="ARBA00010973"/>
    </source>
</evidence>
<reference evidence="8 9" key="1">
    <citation type="submission" date="2019-08" db="EMBL/GenBank/DDBJ databases">
        <title>Aureimonas fodiniaquatilis sp. nov., isolated from a coal mine wastewater.</title>
        <authorList>
            <person name="Kim W."/>
        </authorList>
    </citation>
    <scope>NUCLEOTIDE SEQUENCE [LARGE SCALE GENOMIC DNA]</scope>
    <source>
        <strain evidence="8 9">CAU 1482</strain>
    </source>
</reference>
<evidence type="ECO:0000313" key="8">
    <source>
        <dbReference type="EMBL" id="KAA0971004.1"/>
    </source>
</evidence>
<comment type="similarity">
    <text evidence="3">Belongs to the polysaccharide deacetylase family.</text>
</comment>
<proteinExistence type="inferred from homology"/>
<evidence type="ECO:0000256" key="6">
    <source>
        <dbReference type="ARBA" id="ARBA00032976"/>
    </source>
</evidence>
<evidence type="ECO:0000259" key="7">
    <source>
        <dbReference type="PROSITE" id="PS51677"/>
    </source>
</evidence>
<evidence type="ECO:0000256" key="4">
    <source>
        <dbReference type="ARBA" id="ARBA00020071"/>
    </source>
</evidence>
<dbReference type="InterPro" id="IPR011330">
    <property type="entry name" value="Glyco_hydro/deAcase_b/a-brl"/>
</dbReference>
<comment type="subcellular location">
    <subcellularLocation>
        <location evidence="2">Secreted</location>
    </subcellularLocation>
</comment>
<gene>
    <name evidence="8" type="ORF">FPY71_11135</name>
</gene>
<accession>A0A5B0DW72</accession>
<evidence type="ECO:0000313" key="9">
    <source>
        <dbReference type="Proteomes" id="UP000324738"/>
    </source>
</evidence>
<comment type="function">
    <text evidence="1">Is involved in generating a small heat-stable compound (Nod), an acylated oligomer of N-acetylglucosamine, that stimulates mitosis in various plant protoplasts.</text>
</comment>
<dbReference type="Gene3D" id="3.20.20.370">
    <property type="entry name" value="Glycoside hydrolase/deacetylase"/>
    <property type="match status" value="1"/>
</dbReference>
<evidence type="ECO:0000256" key="2">
    <source>
        <dbReference type="ARBA" id="ARBA00004613"/>
    </source>
</evidence>
<dbReference type="GO" id="GO:0016810">
    <property type="term" value="F:hydrolase activity, acting on carbon-nitrogen (but not peptide) bonds"/>
    <property type="evidence" value="ECO:0007669"/>
    <property type="project" value="InterPro"/>
</dbReference>
<evidence type="ECO:0000256" key="1">
    <source>
        <dbReference type="ARBA" id="ARBA00003236"/>
    </source>
</evidence>
<dbReference type="InterPro" id="IPR002509">
    <property type="entry name" value="NODB_dom"/>
</dbReference>
<dbReference type="GO" id="GO:0005975">
    <property type="term" value="P:carbohydrate metabolic process"/>
    <property type="evidence" value="ECO:0007669"/>
    <property type="project" value="InterPro"/>
</dbReference>
<dbReference type="CDD" id="cd10918">
    <property type="entry name" value="CE4_NodB_like_5s_6s"/>
    <property type="match status" value="1"/>
</dbReference>
<sequence length="286" mass="30600">MSGQSIASSRWFAKKAARMVFGGGGSVAGRVFRSSEPQIRVLTYHRFGEGVHAPFTISAHQFEQEMAYLAKSGRAVSLAEVEAFAAGNAELKCGSVLVTFDDGDPTVRTIAMPILQRYGIPSVVYALSGQPKGFDLMSFSELREIQTGGITIGSHSISHRSFGQLSRDEALQELVESKSVLENELGVAINSFAYPFGTKKDITPQVVACVREAGYTTAFSSLHGPIVSGSASQDLLNLPRVKVESGDPAWLFPALCDGAMDGWRIVDTSLAGLQKPAEEHREAAAA</sequence>
<feature type="domain" description="NodB homology" evidence="7">
    <location>
        <begin position="94"/>
        <end position="286"/>
    </location>
</feature>
<dbReference type="InterPro" id="IPR051398">
    <property type="entry name" value="Polysacch_Deacetylase"/>
</dbReference>
<dbReference type="Proteomes" id="UP000324738">
    <property type="component" value="Unassembled WGS sequence"/>
</dbReference>
<dbReference type="OrthoDB" id="9814639at2"/>
<comment type="caution">
    <text evidence="8">The sequence shown here is derived from an EMBL/GenBank/DDBJ whole genome shotgun (WGS) entry which is preliminary data.</text>
</comment>